<proteinExistence type="predicted"/>
<dbReference type="Proteomes" id="UP001210380">
    <property type="component" value="Unassembled WGS sequence"/>
</dbReference>
<protein>
    <submittedName>
        <fullName evidence="1">Uncharacterized protein</fullName>
    </submittedName>
</protein>
<evidence type="ECO:0000313" key="2">
    <source>
        <dbReference type="Proteomes" id="UP001210380"/>
    </source>
</evidence>
<accession>A0ABT4UTA5</accession>
<reference evidence="1 2" key="1">
    <citation type="submission" date="2022-11" db="EMBL/GenBank/DDBJ databases">
        <title>Draft genome sequence of Saccharopolyspora sp. WRP15-2 isolated from rhizosphere soils of wild rice in Thailand.</title>
        <authorList>
            <person name="Duangmal K."/>
            <person name="Kammanee S."/>
            <person name="Muangham S."/>
        </authorList>
    </citation>
    <scope>NUCLEOTIDE SEQUENCE [LARGE SCALE GENOMIC DNA]</scope>
    <source>
        <strain evidence="1 2">WRP15-2</strain>
    </source>
</reference>
<sequence>MLDPYFVQVNTAELADLGRAFDVIDRHAEINDRYRAMLAASQQVLAADEIRLTQARGLAKRLMVLVKAAGPGFRDSLPAEARTALDAGSAQASALVLDLGQG</sequence>
<evidence type="ECO:0000313" key="1">
    <source>
        <dbReference type="EMBL" id="MDA3624952.1"/>
    </source>
</evidence>
<comment type="caution">
    <text evidence="1">The sequence shown here is derived from an EMBL/GenBank/DDBJ whole genome shotgun (WGS) entry which is preliminary data.</text>
</comment>
<dbReference type="EMBL" id="JAQGLA010000006">
    <property type="protein sequence ID" value="MDA3624952.1"/>
    <property type="molecule type" value="Genomic_DNA"/>
</dbReference>
<keyword evidence="2" id="KW-1185">Reference proteome</keyword>
<name>A0ABT4UTA5_9PSEU</name>
<organism evidence="1 2">
    <name type="scientific">Saccharopolyspora oryzae</name>
    <dbReference type="NCBI Taxonomy" id="2997343"/>
    <lineage>
        <taxon>Bacteria</taxon>
        <taxon>Bacillati</taxon>
        <taxon>Actinomycetota</taxon>
        <taxon>Actinomycetes</taxon>
        <taxon>Pseudonocardiales</taxon>
        <taxon>Pseudonocardiaceae</taxon>
        <taxon>Saccharopolyspora</taxon>
    </lineage>
</organism>
<gene>
    <name evidence="1" type="ORF">OU415_05860</name>
</gene>
<dbReference type="RefSeq" id="WP_270947540.1">
    <property type="nucleotide sequence ID" value="NZ_JAQGLA010000006.1"/>
</dbReference>